<proteinExistence type="predicted"/>
<evidence type="ECO:0000313" key="1">
    <source>
        <dbReference type="EMBL" id="MBC6011253.1"/>
    </source>
</evidence>
<dbReference type="RefSeq" id="WP_186998351.1">
    <property type="nucleotide sequence ID" value="NZ_JACRWH010000001.1"/>
</dbReference>
<evidence type="ECO:0000313" key="2">
    <source>
        <dbReference type="Proteomes" id="UP000649075"/>
    </source>
</evidence>
<gene>
    <name evidence="1" type="ORF">H8911_00585</name>
</gene>
<evidence type="ECO:0008006" key="3">
    <source>
        <dbReference type="Google" id="ProtNLM"/>
    </source>
</evidence>
<comment type="caution">
    <text evidence="1">The sequence shown here is derived from an EMBL/GenBank/DDBJ whole genome shotgun (WGS) entry which is preliminary data.</text>
</comment>
<protein>
    <recommendedName>
        <fullName evidence="3">N-acetyltransferase</fullName>
    </recommendedName>
</protein>
<dbReference type="Proteomes" id="UP000649075">
    <property type="component" value="Unassembled WGS sequence"/>
</dbReference>
<dbReference type="EMBL" id="JACRWH010000001">
    <property type="protein sequence ID" value="MBC6011253.1"/>
    <property type="molecule type" value="Genomic_DNA"/>
</dbReference>
<accession>A0ABR7KEW8</accession>
<reference evidence="1 2" key="1">
    <citation type="submission" date="2020-08" db="EMBL/GenBank/DDBJ databases">
        <authorList>
            <person name="Liu C."/>
            <person name="Sun Q."/>
        </authorList>
    </citation>
    <scope>NUCLEOTIDE SEQUENCE [LARGE SCALE GENOMIC DNA]</scope>
    <source>
        <strain evidence="1 2">L34</strain>
    </source>
</reference>
<organism evidence="1 2">
    <name type="scientific">Holdemanella hominis</name>
    <dbReference type="NCBI Taxonomy" id="2764327"/>
    <lineage>
        <taxon>Bacteria</taxon>
        <taxon>Bacillati</taxon>
        <taxon>Bacillota</taxon>
        <taxon>Erysipelotrichia</taxon>
        <taxon>Erysipelotrichales</taxon>
        <taxon>Erysipelotrichaceae</taxon>
        <taxon>Holdemanella</taxon>
    </lineage>
</organism>
<keyword evidence="2" id="KW-1185">Reference proteome</keyword>
<sequence>MDELLFSRKYYVRKLQKNDIDQIYNLCSKNHLYYQYCSPYVTRKSIESDMMALPDNVDFKDKYYVGYFKNEKLIAVLDLIDGYCIHWILNDRY</sequence>
<name>A0ABR7KEW8_9FIRM</name>